<sequence length="274" mass="31182">MTDPVVSHPAPRPETRRGPTQRERSSVRQQHAHARSELAPILMDGADATSTQLQTQLLASLERDAERKGTAVEPVRKPSPHVYFGEAQAPEEPEQPMYSYEVRCARPLARLDQVADTDQPQGPSSLVRPLHISLCLTWDWHMPRLGRSDQSLVRLVVMVKERVLDALLYQLDSVDRPDTHRRPWTLARSVLVWVPQSLLYGAYRRWPSLRVAPDPHTQRYPMWVATSTTPQRSAQWHLVTLTLPIMLLWHMDALVAALLEVLFVMVQIVLSVVA</sequence>
<feature type="region of interest" description="Disordered" evidence="1">
    <location>
        <begin position="1"/>
        <end position="47"/>
    </location>
</feature>
<keyword evidence="2" id="KW-1133">Transmembrane helix</keyword>
<reference evidence="3" key="1">
    <citation type="submission" date="2023-03" db="EMBL/GenBank/DDBJ databases">
        <title>Mating type loci evolution in Malassezia.</title>
        <authorList>
            <person name="Coelho M.A."/>
        </authorList>
    </citation>
    <scope>NUCLEOTIDE SEQUENCE</scope>
    <source>
        <strain evidence="3">CBS 12830</strain>
    </source>
</reference>
<evidence type="ECO:0000256" key="1">
    <source>
        <dbReference type="SAM" id="MobiDB-lite"/>
    </source>
</evidence>
<feature type="compositionally biased region" description="Basic and acidic residues" evidence="1">
    <location>
        <begin position="11"/>
        <end position="26"/>
    </location>
</feature>
<evidence type="ECO:0000256" key="2">
    <source>
        <dbReference type="SAM" id="Phobius"/>
    </source>
</evidence>
<name>A0AAF0EAB2_9BASI</name>
<dbReference type="EMBL" id="CP119900">
    <property type="protein sequence ID" value="WFD21885.1"/>
    <property type="molecule type" value="Genomic_DNA"/>
</dbReference>
<evidence type="ECO:0000313" key="4">
    <source>
        <dbReference type="Proteomes" id="UP001214415"/>
    </source>
</evidence>
<dbReference type="Proteomes" id="UP001214415">
    <property type="component" value="Chromosome 1"/>
</dbReference>
<keyword evidence="2" id="KW-0812">Transmembrane</keyword>
<accession>A0AAF0EAB2</accession>
<feature type="transmembrane region" description="Helical" evidence="2">
    <location>
        <begin position="253"/>
        <end position="273"/>
    </location>
</feature>
<organism evidence="3 4">
    <name type="scientific">Malassezia equina</name>
    <dbReference type="NCBI Taxonomy" id="1381935"/>
    <lineage>
        <taxon>Eukaryota</taxon>
        <taxon>Fungi</taxon>
        <taxon>Dikarya</taxon>
        <taxon>Basidiomycota</taxon>
        <taxon>Ustilaginomycotina</taxon>
        <taxon>Malasseziomycetes</taxon>
        <taxon>Malasseziales</taxon>
        <taxon>Malasseziaceae</taxon>
        <taxon>Malassezia</taxon>
    </lineage>
</organism>
<keyword evidence="4" id="KW-1185">Reference proteome</keyword>
<proteinExistence type="predicted"/>
<protein>
    <submittedName>
        <fullName evidence="3">Uncharacterized protein</fullName>
    </submittedName>
</protein>
<dbReference type="AlphaFoldDB" id="A0AAF0EAB2"/>
<gene>
    <name evidence="3" type="ORF">MEQU1_000544</name>
</gene>
<evidence type="ECO:0000313" key="3">
    <source>
        <dbReference type="EMBL" id="WFD21885.1"/>
    </source>
</evidence>
<keyword evidence="2" id="KW-0472">Membrane</keyword>